<keyword evidence="1" id="KW-0175">Coiled coil</keyword>
<dbReference type="EMBL" id="JARKIF010000084">
    <property type="protein sequence ID" value="KAJ7605018.1"/>
    <property type="molecule type" value="Genomic_DNA"/>
</dbReference>
<sequence>MKAPTYSQATAARSRIAQLDIEIEDLKRSLNARVAELRRCRRVLARYKHPRIPTLPAELISEIFIQFLPSHRRFLKPGVDSESPALLLQVCRQWRDIALETRALWSSIGVDLHDNIGTRKQKLQQLEIWLERSGNYPLSIRLCHVKIPDRETAPIPTIQFAKAIMRHASHLQHFEIEVPYEDLHGFTGAMPMLRSVLVGTSEPYILPDTTLSETAVPMFTLAPNLRHADLWWTFNPFTITLPWSQLTVLTAELYIPEALHILHQATALETCTLTLYSQDDPVPAHPTVSVLPLRSLSLIWGEGDRNDSLVALINSLTLPVLDSLVVSELLLGADPIAALYRLRPQGYPRVLEIKEARLSFHVYKDAFPDAVLSVEPLEED</sequence>
<organism evidence="2 3">
    <name type="scientific">Roridomyces roridus</name>
    <dbReference type="NCBI Taxonomy" id="1738132"/>
    <lineage>
        <taxon>Eukaryota</taxon>
        <taxon>Fungi</taxon>
        <taxon>Dikarya</taxon>
        <taxon>Basidiomycota</taxon>
        <taxon>Agaricomycotina</taxon>
        <taxon>Agaricomycetes</taxon>
        <taxon>Agaricomycetidae</taxon>
        <taxon>Agaricales</taxon>
        <taxon>Marasmiineae</taxon>
        <taxon>Mycenaceae</taxon>
        <taxon>Roridomyces</taxon>
    </lineage>
</organism>
<dbReference type="Gene3D" id="1.20.1280.50">
    <property type="match status" value="1"/>
</dbReference>
<keyword evidence="3" id="KW-1185">Reference proteome</keyword>
<reference evidence="2" key="1">
    <citation type="submission" date="2023-03" db="EMBL/GenBank/DDBJ databases">
        <title>Massive genome expansion in bonnet fungi (Mycena s.s.) driven by repeated elements and novel gene families across ecological guilds.</title>
        <authorList>
            <consortium name="Lawrence Berkeley National Laboratory"/>
            <person name="Harder C.B."/>
            <person name="Miyauchi S."/>
            <person name="Viragh M."/>
            <person name="Kuo A."/>
            <person name="Thoen E."/>
            <person name="Andreopoulos B."/>
            <person name="Lu D."/>
            <person name="Skrede I."/>
            <person name="Drula E."/>
            <person name="Henrissat B."/>
            <person name="Morin E."/>
            <person name="Kohler A."/>
            <person name="Barry K."/>
            <person name="LaButti K."/>
            <person name="Morin E."/>
            <person name="Salamov A."/>
            <person name="Lipzen A."/>
            <person name="Mereny Z."/>
            <person name="Hegedus B."/>
            <person name="Baldrian P."/>
            <person name="Stursova M."/>
            <person name="Weitz H."/>
            <person name="Taylor A."/>
            <person name="Grigoriev I.V."/>
            <person name="Nagy L.G."/>
            <person name="Martin F."/>
            <person name="Kauserud H."/>
        </authorList>
    </citation>
    <scope>NUCLEOTIDE SEQUENCE</scope>
    <source>
        <strain evidence="2">9284</strain>
    </source>
</reference>
<comment type="caution">
    <text evidence="2">The sequence shown here is derived from an EMBL/GenBank/DDBJ whole genome shotgun (WGS) entry which is preliminary data.</text>
</comment>
<protein>
    <recommendedName>
        <fullName evidence="4">F-box domain-containing protein</fullName>
    </recommendedName>
</protein>
<evidence type="ECO:0000313" key="3">
    <source>
        <dbReference type="Proteomes" id="UP001221142"/>
    </source>
</evidence>
<dbReference type="AlphaFoldDB" id="A0AAD7AZI3"/>
<proteinExistence type="predicted"/>
<evidence type="ECO:0000313" key="2">
    <source>
        <dbReference type="EMBL" id="KAJ7605018.1"/>
    </source>
</evidence>
<gene>
    <name evidence="2" type="ORF">FB45DRAFT_1069718</name>
</gene>
<accession>A0AAD7AZI3</accession>
<dbReference type="Proteomes" id="UP001221142">
    <property type="component" value="Unassembled WGS sequence"/>
</dbReference>
<evidence type="ECO:0008006" key="4">
    <source>
        <dbReference type="Google" id="ProtNLM"/>
    </source>
</evidence>
<evidence type="ECO:0000256" key="1">
    <source>
        <dbReference type="SAM" id="Coils"/>
    </source>
</evidence>
<feature type="coiled-coil region" evidence="1">
    <location>
        <begin position="9"/>
        <end position="36"/>
    </location>
</feature>
<name>A0AAD7AZI3_9AGAR</name>